<proteinExistence type="predicted"/>
<evidence type="ECO:0000313" key="3">
    <source>
        <dbReference type="EMBL" id="THU82337.1"/>
    </source>
</evidence>
<reference evidence="3 4" key="1">
    <citation type="journal article" date="2019" name="Nat. Ecol. Evol.">
        <title>Megaphylogeny resolves global patterns of mushroom evolution.</title>
        <authorList>
            <person name="Varga T."/>
            <person name="Krizsan K."/>
            <person name="Foldi C."/>
            <person name="Dima B."/>
            <person name="Sanchez-Garcia M."/>
            <person name="Sanchez-Ramirez S."/>
            <person name="Szollosi G.J."/>
            <person name="Szarkandi J.G."/>
            <person name="Papp V."/>
            <person name="Albert L."/>
            <person name="Andreopoulos W."/>
            <person name="Angelini C."/>
            <person name="Antonin V."/>
            <person name="Barry K.W."/>
            <person name="Bougher N.L."/>
            <person name="Buchanan P."/>
            <person name="Buyck B."/>
            <person name="Bense V."/>
            <person name="Catcheside P."/>
            <person name="Chovatia M."/>
            <person name="Cooper J."/>
            <person name="Damon W."/>
            <person name="Desjardin D."/>
            <person name="Finy P."/>
            <person name="Geml J."/>
            <person name="Haridas S."/>
            <person name="Hughes K."/>
            <person name="Justo A."/>
            <person name="Karasinski D."/>
            <person name="Kautmanova I."/>
            <person name="Kiss B."/>
            <person name="Kocsube S."/>
            <person name="Kotiranta H."/>
            <person name="LaButti K.M."/>
            <person name="Lechner B.E."/>
            <person name="Liimatainen K."/>
            <person name="Lipzen A."/>
            <person name="Lukacs Z."/>
            <person name="Mihaltcheva S."/>
            <person name="Morgado L.N."/>
            <person name="Niskanen T."/>
            <person name="Noordeloos M.E."/>
            <person name="Ohm R.A."/>
            <person name="Ortiz-Santana B."/>
            <person name="Ovrebo C."/>
            <person name="Racz N."/>
            <person name="Riley R."/>
            <person name="Savchenko A."/>
            <person name="Shiryaev A."/>
            <person name="Soop K."/>
            <person name="Spirin V."/>
            <person name="Szebenyi C."/>
            <person name="Tomsovsky M."/>
            <person name="Tulloss R.E."/>
            <person name="Uehling J."/>
            <person name="Grigoriev I.V."/>
            <person name="Vagvolgyi C."/>
            <person name="Papp T."/>
            <person name="Martin F.M."/>
            <person name="Miettinen O."/>
            <person name="Hibbett D.S."/>
            <person name="Nagy L.G."/>
        </authorList>
    </citation>
    <scope>NUCLEOTIDE SEQUENCE [LARGE SCALE GENOMIC DNA]</scope>
    <source>
        <strain evidence="3 4">CBS 962.96</strain>
    </source>
</reference>
<feature type="compositionally biased region" description="Low complexity" evidence="1">
    <location>
        <begin position="837"/>
        <end position="853"/>
    </location>
</feature>
<feature type="compositionally biased region" description="Low complexity" evidence="1">
    <location>
        <begin position="1230"/>
        <end position="1263"/>
    </location>
</feature>
<feature type="compositionally biased region" description="Basic and acidic residues" evidence="1">
    <location>
        <begin position="407"/>
        <end position="422"/>
    </location>
</feature>
<feature type="region of interest" description="Disordered" evidence="1">
    <location>
        <begin position="1187"/>
        <end position="1263"/>
    </location>
</feature>
<feature type="compositionally biased region" description="Low complexity" evidence="1">
    <location>
        <begin position="943"/>
        <end position="959"/>
    </location>
</feature>
<keyword evidence="2" id="KW-1133">Transmembrane helix</keyword>
<evidence type="ECO:0000313" key="4">
    <source>
        <dbReference type="Proteomes" id="UP000297245"/>
    </source>
</evidence>
<dbReference type="AlphaFoldDB" id="A0A4S8L1P6"/>
<organism evidence="3 4">
    <name type="scientific">Dendrothele bispora (strain CBS 962.96)</name>
    <dbReference type="NCBI Taxonomy" id="1314807"/>
    <lineage>
        <taxon>Eukaryota</taxon>
        <taxon>Fungi</taxon>
        <taxon>Dikarya</taxon>
        <taxon>Basidiomycota</taxon>
        <taxon>Agaricomycotina</taxon>
        <taxon>Agaricomycetes</taxon>
        <taxon>Agaricomycetidae</taxon>
        <taxon>Agaricales</taxon>
        <taxon>Agaricales incertae sedis</taxon>
        <taxon>Dendrothele</taxon>
    </lineage>
</organism>
<feature type="compositionally biased region" description="Low complexity" evidence="1">
    <location>
        <begin position="646"/>
        <end position="664"/>
    </location>
</feature>
<feature type="region of interest" description="Disordered" evidence="1">
    <location>
        <begin position="831"/>
        <end position="853"/>
    </location>
</feature>
<feature type="compositionally biased region" description="Basic and acidic residues" evidence="1">
    <location>
        <begin position="1215"/>
        <end position="1229"/>
    </location>
</feature>
<feature type="compositionally biased region" description="Basic and acidic residues" evidence="1">
    <location>
        <begin position="60"/>
        <end position="75"/>
    </location>
</feature>
<feature type="region of interest" description="Disordered" evidence="1">
    <location>
        <begin position="646"/>
        <end position="701"/>
    </location>
</feature>
<feature type="compositionally biased region" description="Gly residues" evidence="1">
    <location>
        <begin position="911"/>
        <end position="926"/>
    </location>
</feature>
<feature type="region of interest" description="Disordered" evidence="1">
    <location>
        <begin position="551"/>
        <end position="578"/>
    </location>
</feature>
<feature type="compositionally biased region" description="Basic and acidic residues" evidence="1">
    <location>
        <begin position="740"/>
        <end position="750"/>
    </location>
</feature>
<accession>A0A4S8L1P6</accession>
<gene>
    <name evidence="3" type="ORF">K435DRAFT_456998</name>
</gene>
<feature type="compositionally biased region" description="Basic residues" evidence="1">
    <location>
        <begin position="395"/>
        <end position="406"/>
    </location>
</feature>
<sequence>MDITCRHTLRFPDFARRERKEGAGGAGGKGRRRTKAHRRKSRKKKSVGYDEESSSGEMWVEDKGGEDEGRREVDSRSFNYPTNTNDELVPVPLSTSTSNPRSPNTFKIPLNPVLVKTVSVLFKFQRRLGSFGSYCSVVSPRQPQHHHCHCHHHLHHHFAVKELTEPECQFDSLTGNSKSFAWCFYYYCAYSAYASILLTAVVGVPLSPPSPFLRIFFDPCSGGCHHHHQHQHQHRSCHCYCLCRLHASRSSSSTLTSILLSLSLSTFQPFACCTLSLPLLILLTVSISDGSLRAHVKRLLNLLESESESESECLSSSPSSSSSSSVSTASRKRKRREDSETSDVSRFIRKRKSGYRFAGTSKQHDAYACAYDNDNNDFKVSWVDKYQADYENHAPRPRRGHGHRHGYGREHEHEHDYDDPDRHKDKDKKGYYCHHLCYYNRYYENFGSQNDYLSLFRLYLYLYHHSHYYYRLHHPNQLQLHHLYYRCDCCCCCDYQRCRRQYRHRHHWNGGFHIHLCRYCCQGRRGFRSGGSSLCGDSKVHDNNSCRTFFSTSSTSTTTSKSTLSSSSGSSSCPSSGPSTSFSRLIRSILSTSLNPSISVLLLSRLRRQQHRPILTFISLVFGVSSVSGASVTSFATSSSSSSLLSSSFSSSPSPSSSSVSSSSDSAEHSNDDHDHDYDHDNGYHSSSHSHSHPNRRSRFGSRFGSGWKRVGRSGHHHLHLHHHRLRQQDYLQSLANGKTDIDGNRRKGYSEMMSGDVKDLDNDDLSTQGTNTGTGTETGSGSGRGEGRSWDGEEGLLDVLGTDVDDEKESTPSPSCCCCTRSLPPYLPTPLPPLPTSYSGSASEGPSSSPPLAATKALAAVLPPPPIISLDPHSDANPDLGSVENLYRRRRDSITSRTFVQESSPSACICGGGESSGGSGSGTGRSGPTSTHTAGIEINNNPKSPSSDSPPRGPGFSDSESETELGLGDGDAIRSASGSGSRSNGQSLMGANEFKGEGFGGDVDVGLDDGFRGSCRRRTGKEARGEGKMGPCQVETEMVVFDEVGEIEVVAEAGRRCGWALDIEELTTEGEKEDFRKIHLPLDLSGPNSSGVYRLQCQSGLTTYCNEEIWTPSPDERDRRGSDDFHLTLHRTLDVGCVQDGYHREEHEFEEALQLPLVNVVNVNDNVPGNVFGGCSGFSKSQKVRESSSQKGVVQDVANPVTPGRLLGKRQHRTGVEEGSERFDRRQDSSASSSTSSMSTTDADPASTSVSSVQGAGSVVDS</sequence>
<dbReference type="EMBL" id="ML179739">
    <property type="protein sequence ID" value="THU82337.1"/>
    <property type="molecule type" value="Genomic_DNA"/>
</dbReference>
<feature type="compositionally biased region" description="Basic residues" evidence="1">
    <location>
        <begin position="29"/>
        <end position="46"/>
    </location>
</feature>
<feature type="compositionally biased region" description="Basic and acidic residues" evidence="1">
    <location>
        <begin position="13"/>
        <end position="22"/>
    </location>
</feature>
<feature type="region of interest" description="Disordered" evidence="1">
    <location>
        <begin position="738"/>
        <end position="794"/>
    </location>
</feature>
<dbReference type="Proteomes" id="UP000297245">
    <property type="component" value="Unassembled WGS sequence"/>
</dbReference>
<evidence type="ECO:0000256" key="2">
    <source>
        <dbReference type="SAM" id="Phobius"/>
    </source>
</evidence>
<feature type="compositionally biased region" description="Low complexity" evidence="1">
    <location>
        <begin position="767"/>
        <end position="776"/>
    </location>
</feature>
<evidence type="ECO:0000256" key="1">
    <source>
        <dbReference type="SAM" id="MobiDB-lite"/>
    </source>
</evidence>
<keyword evidence="4" id="KW-1185">Reference proteome</keyword>
<feature type="region of interest" description="Disordered" evidence="1">
    <location>
        <begin position="1"/>
        <end position="102"/>
    </location>
</feature>
<keyword evidence="2" id="KW-0472">Membrane</keyword>
<protein>
    <submittedName>
        <fullName evidence="3">Uncharacterized protein</fullName>
    </submittedName>
</protein>
<keyword evidence="2" id="KW-0812">Transmembrane</keyword>
<feature type="compositionally biased region" description="Basic residues" evidence="1">
    <location>
        <begin position="688"/>
        <end position="700"/>
    </location>
</feature>
<feature type="region of interest" description="Disordered" evidence="1">
    <location>
        <begin position="393"/>
        <end position="422"/>
    </location>
</feature>
<feature type="transmembrane region" description="Helical" evidence="2">
    <location>
        <begin position="184"/>
        <end position="206"/>
    </location>
</feature>
<name>A0A4S8L1P6_DENBC</name>
<feature type="region of interest" description="Disordered" evidence="1">
    <location>
        <begin position="905"/>
        <end position="990"/>
    </location>
</feature>
<feature type="compositionally biased region" description="Low complexity" evidence="1">
    <location>
        <begin position="974"/>
        <end position="986"/>
    </location>
</feature>
<feature type="compositionally biased region" description="Basic and acidic residues" evidence="1">
    <location>
        <begin position="666"/>
        <end position="683"/>
    </location>
</feature>
<feature type="compositionally biased region" description="Low complexity" evidence="1">
    <location>
        <begin position="312"/>
        <end position="327"/>
    </location>
</feature>
<feature type="region of interest" description="Disordered" evidence="1">
    <location>
        <begin position="311"/>
        <end position="345"/>
    </location>
</feature>